<dbReference type="OrthoDB" id="5651342at2"/>
<dbReference type="HOGENOM" id="CLU_2439152_0_0_0"/>
<gene>
    <name evidence="2" type="ordered locus">SNE_A22280</name>
</gene>
<sequence>MKSLPKSSRPRFCPKCTGLAFGIVWGIAILLTGWISMTGWGYNFVDVMSSIYTGYRPSFVGGVVGGIWGFFFGGLIGCCFAVVHNRIANR</sequence>
<accession>F8L465</accession>
<reference key="1">
    <citation type="journal article" date="2011" name="Mol. Biol. Evol.">
        <title>Unity in variety -- the pan-genome of the Chlamydiae.</title>
        <authorList>
            <person name="Collingro A."/>
            <person name="Tischler P."/>
            <person name="Weinmaier T."/>
            <person name="Penz T."/>
            <person name="Heinz E."/>
            <person name="Brunham R.C."/>
            <person name="Read T.D."/>
            <person name="Bavoil P.M."/>
            <person name="Sachse K."/>
            <person name="Kahane S."/>
            <person name="Friedman M.G."/>
            <person name="Rattei T."/>
            <person name="Myers G.S.A."/>
            <person name="Horn M."/>
        </authorList>
    </citation>
    <scope>NUCLEOTIDE SEQUENCE</scope>
    <source>
        <strain>Z</strain>
    </source>
</reference>
<dbReference type="RefSeq" id="WP_013944571.1">
    <property type="nucleotide sequence ID" value="NC_015713.1"/>
</dbReference>
<evidence type="ECO:0000256" key="1">
    <source>
        <dbReference type="SAM" id="Phobius"/>
    </source>
</evidence>
<evidence type="ECO:0000313" key="2">
    <source>
        <dbReference type="EMBL" id="CCB90105.1"/>
    </source>
</evidence>
<organism evidence="2 3">
    <name type="scientific">Simkania negevensis (strain ATCC VR-1471 / DSM 27360 / Z)</name>
    <dbReference type="NCBI Taxonomy" id="331113"/>
    <lineage>
        <taxon>Bacteria</taxon>
        <taxon>Pseudomonadati</taxon>
        <taxon>Chlamydiota</taxon>
        <taxon>Chlamydiia</taxon>
        <taxon>Parachlamydiales</taxon>
        <taxon>Simkaniaceae</taxon>
        <taxon>Simkania</taxon>
    </lineage>
</organism>
<protein>
    <submittedName>
        <fullName evidence="2">Uncharacterized protein</fullName>
    </submittedName>
</protein>
<keyword evidence="3" id="KW-1185">Reference proteome</keyword>
<name>F8L465_SIMNZ</name>
<feature type="transmembrane region" description="Helical" evidence="1">
    <location>
        <begin position="12"/>
        <end position="37"/>
    </location>
</feature>
<dbReference type="KEGG" id="sng:SNE_A22280"/>
<keyword evidence="1" id="KW-1133">Transmembrane helix</keyword>
<keyword evidence="1" id="KW-0812">Transmembrane</keyword>
<reference evidence="2 3" key="2">
    <citation type="journal article" date="2011" name="Mol. Biol. Evol.">
        <title>Unity in variety--the pan-genome of the Chlamydiae.</title>
        <authorList>
            <person name="Collingro A."/>
            <person name="Tischler P."/>
            <person name="Weinmaier T."/>
            <person name="Penz T."/>
            <person name="Heinz E."/>
            <person name="Brunham R.C."/>
            <person name="Read T.D."/>
            <person name="Bavoil P.M."/>
            <person name="Sachse K."/>
            <person name="Kahane S."/>
            <person name="Friedman M.G."/>
            <person name="Rattei T."/>
            <person name="Myers G.S."/>
            <person name="Horn M."/>
        </authorList>
    </citation>
    <scope>NUCLEOTIDE SEQUENCE [LARGE SCALE GENOMIC DNA]</scope>
    <source>
        <strain evidence="3">ATCC VR-1471 / Z</strain>
    </source>
</reference>
<dbReference type="Proteomes" id="UP000000496">
    <property type="component" value="Chromosome gsn.131"/>
</dbReference>
<keyword evidence="1" id="KW-0472">Membrane</keyword>
<dbReference type="EMBL" id="FR872582">
    <property type="protein sequence ID" value="CCB90105.1"/>
    <property type="molecule type" value="Genomic_DNA"/>
</dbReference>
<proteinExistence type="predicted"/>
<evidence type="ECO:0000313" key="3">
    <source>
        <dbReference type="Proteomes" id="UP000000496"/>
    </source>
</evidence>
<dbReference type="AlphaFoldDB" id="F8L465"/>
<feature type="transmembrane region" description="Helical" evidence="1">
    <location>
        <begin position="57"/>
        <end position="83"/>
    </location>
</feature>
<dbReference type="STRING" id="331113.SNE_A22280"/>